<dbReference type="EMBL" id="CM007649">
    <property type="protein sequence ID" value="ONM39151.1"/>
    <property type="molecule type" value="Genomic_DNA"/>
</dbReference>
<sequence length="110" mass="12157">MRLLLKLSDKENLTEKQLAKLCKSVSNVGLQMEKTVDINEGIHFLKDLEMLGSVTGEQIPNLVGETSPGFQMGSNTLEKLGLYVKNDEDDEDGDFTDEPVADVEEGEIAR</sequence>
<feature type="non-terminal residue" evidence="2">
    <location>
        <position position="110"/>
    </location>
</feature>
<dbReference type="STRING" id="4577.A0A1D6NF98"/>
<dbReference type="ExpressionAtlas" id="A0A1D6NF98">
    <property type="expression patterns" value="baseline"/>
</dbReference>
<dbReference type="PANTHER" id="PTHR46136:SF33">
    <property type="entry name" value="TRANSCRIPTION FACTOR GTE10"/>
    <property type="match status" value="1"/>
</dbReference>
<protein>
    <submittedName>
        <fullName evidence="2">Uncharacterized protein</fullName>
    </submittedName>
</protein>
<reference evidence="2" key="1">
    <citation type="submission" date="2015-12" db="EMBL/GenBank/DDBJ databases">
        <title>Update maize B73 reference genome by single molecule sequencing technologies.</title>
        <authorList>
            <consortium name="Maize Genome Sequencing Project"/>
            <person name="Ware D."/>
        </authorList>
    </citation>
    <scope>NUCLEOTIDE SEQUENCE [LARGE SCALE GENOMIC DNA]</scope>
    <source>
        <tissue evidence="2">Seedling</tissue>
    </source>
</reference>
<dbReference type="FunCoup" id="A0A1D6NF98">
    <property type="interactions" value="469"/>
</dbReference>
<evidence type="ECO:0000256" key="1">
    <source>
        <dbReference type="SAM" id="MobiDB-lite"/>
    </source>
</evidence>
<dbReference type="AlphaFoldDB" id="A0A1D6NF98"/>
<evidence type="ECO:0000313" key="2">
    <source>
        <dbReference type="EMBL" id="ONM39151.1"/>
    </source>
</evidence>
<dbReference type="InterPro" id="IPR052442">
    <property type="entry name" value="Env_Response_Regulator"/>
</dbReference>
<proteinExistence type="predicted"/>
<organism evidence="2">
    <name type="scientific">Zea mays</name>
    <name type="common">Maize</name>
    <dbReference type="NCBI Taxonomy" id="4577"/>
    <lineage>
        <taxon>Eukaryota</taxon>
        <taxon>Viridiplantae</taxon>
        <taxon>Streptophyta</taxon>
        <taxon>Embryophyta</taxon>
        <taxon>Tracheophyta</taxon>
        <taxon>Spermatophyta</taxon>
        <taxon>Magnoliopsida</taxon>
        <taxon>Liliopsida</taxon>
        <taxon>Poales</taxon>
        <taxon>Poaceae</taxon>
        <taxon>PACMAD clade</taxon>
        <taxon>Panicoideae</taxon>
        <taxon>Andropogonodae</taxon>
        <taxon>Andropogoneae</taxon>
        <taxon>Tripsacinae</taxon>
        <taxon>Zea</taxon>
    </lineage>
</organism>
<gene>
    <name evidence="2" type="ORF">ZEAMMB73_Zm00001d043817</name>
</gene>
<dbReference type="InParanoid" id="A0A1D6NF98"/>
<accession>A0A1D6NF98</accession>
<dbReference type="PANTHER" id="PTHR46136">
    <property type="entry name" value="TRANSCRIPTION FACTOR GTE8"/>
    <property type="match status" value="1"/>
</dbReference>
<name>A0A1D6NF98_MAIZE</name>
<feature type="region of interest" description="Disordered" evidence="1">
    <location>
        <begin position="87"/>
        <end position="110"/>
    </location>
</feature>